<dbReference type="PRINTS" id="PR00455">
    <property type="entry name" value="HTHTETR"/>
</dbReference>
<feature type="DNA-binding region" description="H-T-H motif" evidence="4">
    <location>
        <begin position="29"/>
        <end position="48"/>
    </location>
</feature>
<keyword evidence="3" id="KW-0804">Transcription</keyword>
<accession>A0ABS4ZA39</accession>
<evidence type="ECO:0000256" key="4">
    <source>
        <dbReference type="PROSITE-ProRule" id="PRU00335"/>
    </source>
</evidence>
<dbReference type="Pfam" id="PF00440">
    <property type="entry name" value="TetR_N"/>
    <property type="match status" value="1"/>
</dbReference>
<evidence type="ECO:0000256" key="1">
    <source>
        <dbReference type="ARBA" id="ARBA00023015"/>
    </source>
</evidence>
<dbReference type="PANTHER" id="PTHR30055:SF238">
    <property type="entry name" value="MYCOFACTOCIN BIOSYNTHESIS TRANSCRIPTIONAL REGULATOR MFTR-RELATED"/>
    <property type="match status" value="1"/>
</dbReference>
<reference evidence="6 7" key="1">
    <citation type="submission" date="2021-03" db="EMBL/GenBank/DDBJ databases">
        <title>Sequencing the genomes of 1000 actinobacteria strains.</title>
        <authorList>
            <person name="Klenk H.-P."/>
        </authorList>
    </citation>
    <scope>NUCLEOTIDE SEQUENCE [LARGE SCALE GENOMIC DNA]</scope>
    <source>
        <strain evidence="6 7">DSM 12936</strain>
    </source>
</reference>
<evidence type="ECO:0000256" key="2">
    <source>
        <dbReference type="ARBA" id="ARBA00023125"/>
    </source>
</evidence>
<comment type="caution">
    <text evidence="6">The sequence shown here is derived from an EMBL/GenBank/DDBJ whole genome shotgun (WGS) entry which is preliminary data.</text>
</comment>
<evidence type="ECO:0000313" key="6">
    <source>
        <dbReference type="EMBL" id="MBP2417910.1"/>
    </source>
</evidence>
<dbReference type="Proteomes" id="UP000758168">
    <property type="component" value="Unassembled WGS sequence"/>
</dbReference>
<keyword evidence="2 4" id="KW-0238">DNA-binding</keyword>
<dbReference type="InterPro" id="IPR009057">
    <property type="entry name" value="Homeodomain-like_sf"/>
</dbReference>
<sequence>MGRWEPDARGRLRLAALELYGEHGFEQTTVADIADRAGVTERTFFRHFADKREVLFDGSGELERRAVDAIVAAPASADPVEAVVTGMVAGAAPLDEHRPYSLLRAAAIAGNASLVERELLKLATLTAASAEALRTRGVPEPDAALAAEVGVTAFKVGFARWLGDEPPGDLTTCIRTALDQLRRLAAPAAAPDPVAADR</sequence>
<dbReference type="EMBL" id="JAGIOB010000001">
    <property type="protein sequence ID" value="MBP2417910.1"/>
    <property type="molecule type" value="Genomic_DNA"/>
</dbReference>
<proteinExistence type="predicted"/>
<dbReference type="PANTHER" id="PTHR30055">
    <property type="entry name" value="HTH-TYPE TRANSCRIPTIONAL REGULATOR RUTR"/>
    <property type="match status" value="1"/>
</dbReference>
<dbReference type="RefSeq" id="WP_210056974.1">
    <property type="nucleotide sequence ID" value="NZ_BAAAMH010000010.1"/>
</dbReference>
<dbReference type="Gene3D" id="1.10.357.10">
    <property type="entry name" value="Tetracycline Repressor, domain 2"/>
    <property type="match status" value="1"/>
</dbReference>
<name>A0ABS4ZA39_9ACTN</name>
<gene>
    <name evidence="6" type="ORF">JOF54_002832</name>
</gene>
<dbReference type="SUPFAM" id="SSF46689">
    <property type="entry name" value="Homeodomain-like"/>
    <property type="match status" value="1"/>
</dbReference>
<feature type="domain" description="HTH tetR-type" evidence="5">
    <location>
        <begin position="6"/>
        <end position="66"/>
    </location>
</feature>
<protein>
    <submittedName>
        <fullName evidence="6">AcrR family transcriptional regulator</fullName>
    </submittedName>
</protein>
<dbReference type="PROSITE" id="PS50977">
    <property type="entry name" value="HTH_TETR_2"/>
    <property type="match status" value="1"/>
</dbReference>
<evidence type="ECO:0000259" key="5">
    <source>
        <dbReference type="PROSITE" id="PS50977"/>
    </source>
</evidence>
<keyword evidence="7" id="KW-1185">Reference proteome</keyword>
<dbReference type="InterPro" id="IPR023772">
    <property type="entry name" value="DNA-bd_HTH_TetR-type_CS"/>
</dbReference>
<evidence type="ECO:0000256" key="3">
    <source>
        <dbReference type="ARBA" id="ARBA00023163"/>
    </source>
</evidence>
<organism evidence="6 7">
    <name type="scientific">Microlunatus capsulatus</name>
    <dbReference type="NCBI Taxonomy" id="99117"/>
    <lineage>
        <taxon>Bacteria</taxon>
        <taxon>Bacillati</taxon>
        <taxon>Actinomycetota</taxon>
        <taxon>Actinomycetes</taxon>
        <taxon>Propionibacteriales</taxon>
        <taxon>Propionibacteriaceae</taxon>
        <taxon>Microlunatus</taxon>
    </lineage>
</organism>
<evidence type="ECO:0000313" key="7">
    <source>
        <dbReference type="Proteomes" id="UP000758168"/>
    </source>
</evidence>
<dbReference type="InterPro" id="IPR001647">
    <property type="entry name" value="HTH_TetR"/>
</dbReference>
<keyword evidence="1" id="KW-0805">Transcription regulation</keyword>
<dbReference type="PROSITE" id="PS01081">
    <property type="entry name" value="HTH_TETR_1"/>
    <property type="match status" value="1"/>
</dbReference>
<dbReference type="InterPro" id="IPR050109">
    <property type="entry name" value="HTH-type_TetR-like_transc_reg"/>
</dbReference>